<proteinExistence type="predicted"/>
<feature type="region of interest" description="Disordered" evidence="1">
    <location>
        <begin position="31"/>
        <end position="164"/>
    </location>
</feature>
<feature type="compositionally biased region" description="Polar residues" evidence="1">
    <location>
        <begin position="143"/>
        <end position="156"/>
    </location>
</feature>
<dbReference type="GO" id="GO:0007015">
    <property type="term" value="P:actin filament organization"/>
    <property type="evidence" value="ECO:0007669"/>
    <property type="project" value="InterPro"/>
</dbReference>
<feature type="compositionally biased region" description="Basic and acidic residues" evidence="1">
    <location>
        <begin position="123"/>
        <end position="140"/>
    </location>
</feature>
<dbReference type="GeneTree" id="ENSGT00650000094711"/>
<feature type="region of interest" description="Disordered" evidence="1">
    <location>
        <begin position="176"/>
        <end position="225"/>
    </location>
</feature>
<feature type="compositionally biased region" description="Acidic residues" evidence="1">
    <location>
        <begin position="40"/>
        <end position="64"/>
    </location>
</feature>
<accession>A0A3Q3N2N3</accession>
<feature type="compositionally biased region" description="Basic and acidic residues" evidence="1">
    <location>
        <begin position="93"/>
        <end position="115"/>
    </location>
</feature>
<keyword evidence="3" id="KW-1185">Reference proteome</keyword>
<dbReference type="GO" id="GO:0051015">
    <property type="term" value="F:actin filament binding"/>
    <property type="evidence" value="ECO:0007669"/>
    <property type="project" value="InterPro"/>
</dbReference>
<organism evidence="2 3">
    <name type="scientific">Labrus bergylta</name>
    <name type="common">ballan wrasse</name>
    <dbReference type="NCBI Taxonomy" id="56723"/>
    <lineage>
        <taxon>Eukaryota</taxon>
        <taxon>Metazoa</taxon>
        <taxon>Chordata</taxon>
        <taxon>Craniata</taxon>
        <taxon>Vertebrata</taxon>
        <taxon>Euteleostomi</taxon>
        <taxon>Actinopterygii</taxon>
        <taxon>Neopterygii</taxon>
        <taxon>Teleostei</taxon>
        <taxon>Neoteleostei</taxon>
        <taxon>Acanthomorphata</taxon>
        <taxon>Eupercaria</taxon>
        <taxon>Labriformes</taxon>
        <taxon>Labridae</taxon>
        <taxon>Labrus</taxon>
    </lineage>
</organism>
<dbReference type="AlphaFoldDB" id="A0A3Q3N2N3"/>
<evidence type="ECO:0000313" key="3">
    <source>
        <dbReference type="Proteomes" id="UP000261660"/>
    </source>
</evidence>
<evidence type="ECO:0000256" key="1">
    <source>
        <dbReference type="SAM" id="MobiDB-lite"/>
    </source>
</evidence>
<sequence>MEIDASKIPPKPPRLPVEDDVLASQVLEILGGTPLQKLEETEERDMWSMEEGDDSVFYSDEEQPHEDVQAKTSGGISSESKKVVNSVAADELNAQREEGPAEESTVSREEMEKEISPQVSLTGDRDKELQSDGNSEKFESSCEDSQQPNCTITNKKLNGETKVPEQMCRAEVPLLSDAQQIQTDQRPEKDLNFHVPAGFHQNPNPGHASLPHPKKSAQQKSFDHLTSSKYSTVSYRRISKGNTRKKIEEFEYMMMNL</sequence>
<name>A0A3Q3N2N3_9LABR</name>
<dbReference type="Proteomes" id="UP000261660">
    <property type="component" value="Unplaced"/>
</dbReference>
<reference evidence="2" key="1">
    <citation type="submission" date="2025-08" db="UniProtKB">
        <authorList>
            <consortium name="Ensembl"/>
        </authorList>
    </citation>
    <scope>IDENTIFICATION</scope>
</reference>
<protein>
    <submittedName>
        <fullName evidence="2">Uncharacterized LOC109997177</fullName>
    </submittedName>
</protein>
<dbReference type="InterPro" id="IPR045346">
    <property type="entry name" value="Ermin"/>
</dbReference>
<dbReference type="Ensembl" id="ENSLBET00000029433.1">
    <property type="protein sequence ID" value="ENSLBEP00000028100.1"/>
    <property type="gene ID" value="ENSLBEG00000021305.1"/>
</dbReference>
<dbReference type="Pfam" id="PF20491">
    <property type="entry name" value="Ermin"/>
    <property type="match status" value="1"/>
</dbReference>
<dbReference type="GO" id="GO:0008360">
    <property type="term" value="P:regulation of cell shape"/>
    <property type="evidence" value="ECO:0007669"/>
    <property type="project" value="InterPro"/>
</dbReference>
<evidence type="ECO:0000313" key="2">
    <source>
        <dbReference type="Ensembl" id="ENSLBEP00000028100.1"/>
    </source>
</evidence>
<dbReference type="InParanoid" id="A0A3Q3N2N3"/>
<reference evidence="2" key="2">
    <citation type="submission" date="2025-09" db="UniProtKB">
        <authorList>
            <consortium name="Ensembl"/>
        </authorList>
    </citation>
    <scope>IDENTIFICATION</scope>
</reference>